<accession>K2R9Y1</accession>
<dbReference type="GO" id="GO:0000935">
    <property type="term" value="C:division septum"/>
    <property type="evidence" value="ECO:0007669"/>
    <property type="project" value="TreeGrafter"/>
</dbReference>
<sequence length="228" mass="25092">MYNRPESAERVSDHLVTLGISLPRWSYGPLDPVSVYIKLSPNPDWMAKAKKVTIQKITVGIDEEIIYNHEGDEPTRKVKCLTKTTQAVGVKMPEAGYFTNLGLVFPAKDYRDSEGIMPRGNSKFPMYGVSGFTTTGTLYKIEYYLTVKAQMSAAKDILLRQPIVVCPFDHAGCKQEMEAIEQAAKDAAHVSPDNPMLPAAHIVKATDPMGLASLGMAYVGGQRKPLID</sequence>
<gene>
    <name evidence="2" type="ORF">MPH_03169</name>
</gene>
<dbReference type="OrthoDB" id="4001642at2759"/>
<proteinExistence type="predicted"/>
<dbReference type="AlphaFoldDB" id="K2R9Y1"/>
<evidence type="ECO:0000313" key="3">
    <source>
        <dbReference type="Proteomes" id="UP000007129"/>
    </source>
</evidence>
<dbReference type="PANTHER" id="PTHR36419:SF1">
    <property type="entry name" value="RHO1 GEF LOCALIZING PROTEIN 1"/>
    <property type="match status" value="1"/>
</dbReference>
<dbReference type="VEuPathDB" id="FungiDB:MPH_03169"/>
<evidence type="ECO:0000313" key="2">
    <source>
        <dbReference type="EMBL" id="EKG19306.1"/>
    </source>
</evidence>
<dbReference type="eggNOG" id="ENOG502RX7P">
    <property type="taxonomic scope" value="Eukaryota"/>
</dbReference>
<dbReference type="InParanoid" id="K2R9Y1"/>
<comment type="caution">
    <text evidence="2">The sequence shown here is derived from an EMBL/GenBank/DDBJ whole genome shotgun (WGS) entry which is preliminary data.</text>
</comment>
<dbReference type="SUPFAM" id="SSF81296">
    <property type="entry name" value="E set domains"/>
    <property type="match status" value="1"/>
</dbReference>
<dbReference type="Proteomes" id="UP000007129">
    <property type="component" value="Unassembled WGS sequence"/>
</dbReference>
<dbReference type="EMBL" id="AHHD01000163">
    <property type="protein sequence ID" value="EKG19306.1"/>
    <property type="molecule type" value="Genomic_DNA"/>
</dbReference>
<dbReference type="InterPro" id="IPR011022">
    <property type="entry name" value="Arrestin_C-like"/>
</dbReference>
<dbReference type="HOGENOM" id="CLU_1214758_0_0_1"/>
<dbReference type="InterPro" id="IPR014756">
    <property type="entry name" value="Ig_E-set"/>
</dbReference>
<dbReference type="InterPro" id="IPR053060">
    <property type="entry name" value="Cytokinesis_Signaling_Reg"/>
</dbReference>
<dbReference type="PANTHER" id="PTHR36419">
    <property type="entry name" value="ARRESTIN FAMILY PROTEIN 1"/>
    <property type="match status" value="1"/>
</dbReference>
<name>K2R9Y1_MACPH</name>
<feature type="domain" description="Arrestin C-terminal-like" evidence="1">
    <location>
        <begin position="12"/>
        <end position="168"/>
    </location>
</feature>
<organism evidence="2 3">
    <name type="scientific">Macrophomina phaseolina (strain MS6)</name>
    <name type="common">Charcoal rot fungus</name>
    <dbReference type="NCBI Taxonomy" id="1126212"/>
    <lineage>
        <taxon>Eukaryota</taxon>
        <taxon>Fungi</taxon>
        <taxon>Dikarya</taxon>
        <taxon>Ascomycota</taxon>
        <taxon>Pezizomycotina</taxon>
        <taxon>Dothideomycetes</taxon>
        <taxon>Dothideomycetes incertae sedis</taxon>
        <taxon>Botryosphaeriales</taxon>
        <taxon>Botryosphaeriaceae</taxon>
        <taxon>Macrophomina</taxon>
    </lineage>
</organism>
<dbReference type="Pfam" id="PF02752">
    <property type="entry name" value="Arrestin_C"/>
    <property type="match status" value="1"/>
</dbReference>
<protein>
    <submittedName>
        <fullName evidence="2">Arrestin-like protein</fullName>
    </submittedName>
</protein>
<dbReference type="STRING" id="1126212.K2R9Y1"/>
<reference evidence="2 3" key="1">
    <citation type="journal article" date="2012" name="BMC Genomics">
        <title>Tools to kill: Genome of one of the most destructive plant pathogenic fungi Macrophomina phaseolina.</title>
        <authorList>
            <person name="Islam M.S."/>
            <person name="Haque M.S."/>
            <person name="Islam M.M."/>
            <person name="Emdad E.M."/>
            <person name="Halim A."/>
            <person name="Hossen Q.M.M."/>
            <person name="Hossain M.Z."/>
            <person name="Ahmed B."/>
            <person name="Rahim S."/>
            <person name="Rahman M.S."/>
            <person name="Alam M.M."/>
            <person name="Hou S."/>
            <person name="Wan X."/>
            <person name="Saito J.A."/>
            <person name="Alam M."/>
        </authorList>
    </citation>
    <scope>NUCLEOTIDE SEQUENCE [LARGE SCALE GENOMIC DNA]</scope>
    <source>
        <strain evidence="2 3">MS6</strain>
    </source>
</reference>
<dbReference type="GO" id="GO:0000917">
    <property type="term" value="P:division septum assembly"/>
    <property type="evidence" value="ECO:0007669"/>
    <property type="project" value="TreeGrafter"/>
</dbReference>
<evidence type="ECO:0000259" key="1">
    <source>
        <dbReference type="SMART" id="SM01017"/>
    </source>
</evidence>
<dbReference type="SMART" id="SM01017">
    <property type="entry name" value="Arrestin_C"/>
    <property type="match status" value="1"/>
</dbReference>